<name>A0A9P1IAR8_9PELO</name>
<feature type="region of interest" description="Disordered" evidence="1">
    <location>
        <begin position="43"/>
        <end position="70"/>
    </location>
</feature>
<dbReference type="SUPFAM" id="SSF48371">
    <property type="entry name" value="ARM repeat"/>
    <property type="match status" value="1"/>
</dbReference>
<keyword evidence="3" id="KW-1185">Reference proteome</keyword>
<sequence length="520" mass="60545">MEGNWNHPNNSEHNRHHVTVPGVFTESTQYPGIYQDVGYQMGHSNQHQAHPRQQNHPQQNPHQYSQQQQQQMYNEYMYQQQILRQQQQHLQRHQQHQQNYQVQMNKPTFRFNADARAFVPQRAPPPQQQHYNYYQPQPQPQPQQHQYQDAYQQHSYANPPQQPQQQQMYYDNNVIDAFAQFGQHQEQYHPSVALHDQILDCKAAHLLNEIQVGLEQLLHDGEDDSSTWATAIKQRFEMDQMDDESKKVAVKLILEMAYSMEPNMIRRSDPQYTLGCLIQTLVKEIPNFTRNILFPVLQEYHNSRTTLENDSQVLLAVFYSELFIKVTLENGSRIEQIGSALCEQLSDITRLNATDSYMKSVMRIFKLTGAELDNVPSLRSQVDDILTRMGGIAKGAPSLSESIKVQIQTLIDCRQRGWDRAPVSRVAPTTSGNNYQSEDDDSFINELTEDERQFLESQIDLLESKDGGEDELDDQEVMKEFGKFVKEEIERAEDQKTSELLNNLNVEEKKSEESNEDKST</sequence>
<dbReference type="OrthoDB" id="8171816at2759"/>
<protein>
    <recommendedName>
        <fullName evidence="4">MIF4G domain-containing protein</fullName>
    </recommendedName>
</protein>
<dbReference type="EMBL" id="CANHGI010000002">
    <property type="protein sequence ID" value="CAI5441779.1"/>
    <property type="molecule type" value="Genomic_DNA"/>
</dbReference>
<reference evidence="2" key="1">
    <citation type="submission" date="2022-11" db="EMBL/GenBank/DDBJ databases">
        <authorList>
            <person name="Kikuchi T."/>
        </authorList>
    </citation>
    <scope>NUCLEOTIDE SEQUENCE</scope>
    <source>
        <strain evidence="2">PS1010</strain>
    </source>
</reference>
<feature type="compositionally biased region" description="Basic and acidic residues" evidence="1">
    <location>
        <begin position="506"/>
        <end position="520"/>
    </location>
</feature>
<organism evidence="2 3">
    <name type="scientific">Caenorhabditis angaria</name>
    <dbReference type="NCBI Taxonomy" id="860376"/>
    <lineage>
        <taxon>Eukaryota</taxon>
        <taxon>Metazoa</taxon>
        <taxon>Ecdysozoa</taxon>
        <taxon>Nematoda</taxon>
        <taxon>Chromadorea</taxon>
        <taxon>Rhabditida</taxon>
        <taxon>Rhabditina</taxon>
        <taxon>Rhabditomorpha</taxon>
        <taxon>Rhabditoidea</taxon>
        <taxon>Rhabditidae</taxon>
        <taxon>Peloderinae</taxon>
        <taxon>Caenorhabditis</taxon>
    </lineage>
</organism>
<proteinExistence type="predicted"/>
<feature type="region of interest" description="Disordered" evidence="1">
    <location>
        <begin position="495"/>
        <end position="520"/>
    </location>
</feature>
<evidence type="ECO:0000256" key="1">
    <source>
        <dbReference type="SAM" id="MobiDB-lite"/>
    </source>
</evidence>
<comment type="caution">
    <text evidence="2">The sequence shown here is derived from an EMBL/GenBank/DDBJ whole genome shotgun (WGS) entry which is preliminary data.</text>
</comment>
<dbReference type="InterPro" id="IPR016024">
    <property type="entry name" value="ARM-type_fold"/>
</dbReference>
<evidence type="ECO:0008006" key="4">
    <source>
        <dbReference type="Google" id="ProtNLM"/>
    </source>
</evidence>
<feature type="region of interest" description="Disordered" evidence="1">
    <location>
        <begin position="122"/>
        <end position="164"/>
    </location>
</feature>
<dbReference type="Gene3D" id="1.25.40.180">
    <property type="match status" value="1"/>
</dbReference>
<evidence type="ECO:0000313" key="2">
    <source>
        <dbReference type="EMBL" id="CAI5441779.1"/>
    </source>
</evidence>
<accession>A0A9P1IAR8</accession>
<evidence type="ECO:0000313" key="3">
    <source>
        <dbReference type="Proteomes" id="UP001152747"/>
    </source>
</evidence>
<feature type="compositionally biased region" description="Low complexity" evidence="1">
    <location>
        <begin position="45"/>
        <end position="70"/>
    </location>
</feature>
<dbReference type="Proteomes" id="UP001152747">
    <property type="component" value="Unassembled WGS sequence"/>
</dbReference>
<feature type="compositionally biased region" description="Low complexity" evidence="1">
    <location>
        <begin position="128"/>
        <end position="154"/>
    </location>
</feature>
<gene>
    <name evidence="2" type="ORF">CAMP_LOCUS4416</name>
</gene>
<dbReference type="AlphaFoldDB" id="A0A9P1IAR8"/>